<evidence type="ECO:0000256" key="1">
    <source>
        <dbReference type="SAM" id="Phobius"/>
    </source>
</evidence>
<dbReference type="Proteomes" id="UP000032749">
    <property type="component" value="Chromosome"/>
</dbReference>
<name>R4YT05_OLEAN</name>
<evidence type="ECO:0000313" key="3">
    <source>
        <dbReference type="Proteomes" id="UP000032749"/>
    </source>
</evidence>
<keyword evidence="3" id="KW-1185">Reference proteome</keyword>
<feature type="transmembrane region" description="Helical" evidence="1">
    <location>
        <begin position="31"/>
        <end position="51"/>
    </location>
</feature>
<sequence>MKEILRKAFSPILENFESGTEEYSYKKSNRVILIVMGVIFAILSTAVAVMAAEADSAGYYIPVVIFGLVSFVILIVGFLGNERAVSSIWGNK</sequence>
<dbReference type="AlphaFoldDB" id="R4YT05"/>
<dbReference type="HOGENOM" id="CLU_2409787_0_0_6"/>
<protein>
    <submittedName>
        <fullName evidence="2">Uncharacterized protein</fullName>
    </submittedName>
</protein>
<reference evidence="2 3" key="1">
    <citation type="journal article" date="2013" name="Nat. Commun.">
        <title>Genome sequence and functional genomic analysis of the oil-degrading bacterium Oleispira antarctica.</title>
        <authorList>
            <person name="Kube M."/>
            <person name="Chernikova T.N."/>
            <person name="Al-Ramahi Y."/>
            <person name="Beloqui A."/>
            <person name="Lopez-Cortez N."/>
            <person name="Guazzaroni M.E."/>
            <person name="Heipieper H.J."/>
            <person name="Klages S."/>
            <person name="Kotsyurbenko O.R."/>
            <person name="Langer I."/>
            <person name="Nechitaylo T.Y."/>
            <person name="Lunsdorf H."/>
            <person name="Fernandez M."/>
            <person name="Juarez S."/>
            <person name="Ciordia S."/>
            <person name="Singer A."/>
            <person name="Kagan O."/>
            <person name="Egorova O."/>
            <person name="Petit P.A."/>
            <person name="Stogios P."/>
            <person name="Kim Y."/>
            <person name="Tchigvintsev A."/>
            <person name="Flick R."/>
            <person name="Denaro R."/>
            <person name="Genovese M."/>
            <person name="Albar J.P."/>
            <person name="Reva O.N."/>
            <person name="Martinez-Gomariz M."/>
            <person name="Tran H."/>
            <person name="Ferrer M."/>
            <person name="Savchenko A."/>
            <person name="Yakunin A.F."/>
            <person name="Yakimov M.M."/>
            <person name="Golyshina O.V."/>
            <person name="Reinhardt R."/>
            <person name="Golyshin P.N."/>
        </authorList>
    </citation>
    <scope>NUCLEOTIDE SEQUENCE [LARGE SCALE GENOMIC DNA]</scope>
</reference>
<dbReference type="STRING" id="698738.OLEAN_C23870"/>
<dbReference type="KEGG" id="oai:OLEAN_C23870"/>
<dbReference type="OrthoDB" id="6904738at2"/>
<accession>R4YT05</accession>
<feature type="transmembrane region" description="Helical" evidence="1">
    <location>
        <begin position="57"/>
        <end position="79"/>
    </location>
</feature>
<keyword evidence="1" id="KW-0812">Transmembrane</keyword>
<keyword evidence="1" id="KW-1133">Transmembrane helix</keyword>
<evidence type="ECO:0000313" key="2">
    <source>
        <dbReference type="EMBL" id="CCK76563.1"/>
    </source>
</evidence>
<dbReference type="EMBL" id="FO203512">
    <property type="protein sequence ID" value="CCK76563.1"/>
    <property type="molecule type" value="Genomic_DNA"/>
</dbReference>
<gene>
    <name evidence="2" type="ORF">OLEAN_C23870</name>
</gene>
<proteinExistence type="predicted"/>
<organism evidence="2 3">
    <name type="scientific">Oleispira antarctica RB-8</name>
    <dbReference type="NCBI Taxonomy" id="698738"/>
    <lineage>
        <taxon>Bacteria</taxon>
        <taxon>Pseudomonadati</taxon>
        <taxon>Pseudomonadota</taxon>
        <taxon>Gammaproteobacteria</taxon>
        <taxon>Oceanospirillales</taxon>
        <taxon>Oceanospirillaceae</taxon>
        <taxon>Oleispira</taxon>
    </lineage>
</organism>
<keyword evidence="1" id="KW-0472">Membrane</keyword>